<protein>
    <submittedName>
        <fullName evidence="1">Uncharacterized protein</fullName>
    </submittedName>
</protein>
<feature type="non-terminal residue" evidence="1">
    <location>
        <position position="73"/>
    </location>
</feature>
<sequence length="73" mass="8356">MNNKGKKKKKQVITANIFEQQELLAKVEEIKSNLKASTWRELETKGKFSKNEKLTFISDDMLILGCDIGSETH</sequence>
<dbReference type="AlphaFoldDB" id="A0A1M6MAS7"/>
<dbReference type="EMBL" id="FQZL01000040">
    <property type="protein sequence ID" value="SHJ80588.1"/>
    <property type="molecule type" value="Genomic_DNA"/>
</dbReference>
<gene>
    <name evidence="1" type="ORF">SAMN02745751_03414</name>
</gene>
<evidence type="ECO:0000313" key="1">
    <source>
        <dbReference type="EMBL" id="SHJ80588.1"/>
    </source>
</evidence>
<evidence type="ECO:0000313" key="2">
    <source>
        <dbReference type="Proteomes" id="UP000184052"/>
    </source>
</evidence>
<accession>A0A1M6MAS7</accession>
<name>A0A1M6MAS7_9FIRM</name>
<reference evidence="1 2" key="1">
    <citation type="submission" date="2016-11" db="EMBL/GenBank/DDBJ databases">
        <authorList>
            <person name="Jaros S."/>
            <person name="Januszkiewicz K."/>
            <person name="Wedrychowicz H."/>
        </authorList>
    </citation>
    <scope>NUCLEOTIDE SEQUENCE [LARGE SCALE GENOMIC DNA]</scope>
    <source>
        <strain evidence="1 2">DSM 17477</strain>
    </source>
</reference>
<proteinExistence type="predicted"/>
<dbReference type="Proteomes" id="UP000184052">
    <property type="component" value="Unassembled WGS sequence"/>
</dbReference>
<organism evidence="1 2">
    <name type="scientific">Dethiosulfatibacter aminovorans DSM 17477</name>
    <dbReference type="NCBI Taxonomy" id="1121476"/>
    <lineage>
        <taxon>Bacteria</taxon>
        <taxon>Bacillati</taxon>
        <taxon>Bacillota</taxon>
        <taxon>Tissierellia</taxon>
        <taxon>Dethiosulfatibacter</taxon>
    </lineage>
</organism>
<keyword evidence="2" id="KW-1185">Reference proteome</keyword>